<proteinExistence type="predicted"/>
<evidence type="ECO:0000259" key="1">
    <source>
        <dbReference type="PROSITE" id="PS51746"/>
    </source>
</evidence>
<dbReference type="RefSeq" id="WP_203388214.1">
    <property type="nucleotide sequence ID" value="NZ_CP064781.1"/>
</dbReference>
<organism evidence="2 3">
    <name type="scientific">Azospira restricta</name>
    <dbReference type="NCBI Taxonomy" id="404405"/>
    <lineage>
        <taxon>Bacteria</taxon>
        <taxon>Pseudomonadati</taxon>
        <taxon>Pseudomonadota</taxon>
        <taxon>Betaproteobacteria</taxon>
        <taxon>Rhodocyclales</taxon>
        <taxon>Rhodocyclaceae</taxon>
        <taxon>Azospira</taxon>
    </lineage>
</organism>
<dbReference type="InterPro" id="IPR001932">
    <property type="entry name" value="PPM-type_phosphatase-like_dom"/>
</dbReference>
<dbReference type="KEGG" id="ares:IWH25_04880"/>
<dbReference type="GO" id="GO:0004722">
    <property type="term" value="F:protein serine/threonine phosphatase activity"/>
    <property type="evidence" value="ECO:0007669"/>
    <property type="project" value="InterPro"/>
</dbReference>
<dbReference type="Gene3D" id="3.60.40.10">
    <property type="entry name" value="PPM-type phosphatase domain"/>
    <property type="match status" value="1"/>
</dbReference>
<evidence type="ECO:0000313" key="3">
    <source>
        <dbReference type="Proteomes" id="UP000663444"/>
    </source>
</evidence>
<dbReference type="InterPro" id="IPR015655">
    <property type="entry name" value="PP2C"/>
</dbReference>
<dbReference type="SUPFAM" id="SSF81606">
    <property type="entry name" value="PP2C-like"/>
    <property type="match status" value="1"/>
</dbReference>
<reference evidence="2" key="1">
    <citation type="submission" date="2020-11" db="EMBL/GenBank/DDBJ databases">
        <title>Azospira restricta DSM 18626 genome sequence.</title>
        <authorList>
            <person name="Moe W.M."/>
        </authorList>
    </citation>
    <scope>NUCLEOTIDE SEQUENCE</scope>
    <source>
        <strain evidence="2">DSM 18626</strain>
    </source>
</reference>
<gene>
    <name evidence="2" type="ORF">IWH25_04880</name>
</gene>
<dbReference type="EMBL" id="CP064781">
    <property type="protein sequence ID" value="QRJ64688.1"/>
    <property type="molecule type" value="Genomic_DNA"/>
</dbReference>
<keyword evidence="3" id="KW-1185">Reference proteome</keyword>
<dbReference type="PROSITE" id="PS51746">
    <property type="entry name" value="PPM_2"/>
    <property type="match status" value="1"/>
</dbReference>
<dbReference type="Pfam" id="PF13672">
    <property type="entry name" value="PP2C_2"/>
    <property type="match status" value="1"/>
</dbReference>
<dbReference type="SMART" id="SM00331">
    <property type="entry name" value="PP2C_SIG"/>
    <property type="match status" value="1"/>
</dbReference>
<dbReference type="Proteomes" id="UP000663444">
    <property type="component" value="Chromosome"/>
</dbReference>
<dbReference type="InterPro" id="IPR036457">
    <property type="entry name" value="PPM-type-like_dom_sf"/>
</dbReference>
<sequence>MKFTIYQESRQGKRSNNEDRIAYCYSRDALLMVVADGMGGHYYGEIASQIAAQTLTEAFQHEAKPGLNDPFLFLQRGMTNAHHAILDFAMDHNLRDSPRTTCVACVIQDNVAYWAHAGDSRLYLVRDGRLQAQTRDHSRVRALFEQGVITEAQMANHPERNKVYSCLGGPQPPEIEFSRKTPLEAGDVVLLSTDGFWGPLPPELIAASLRQANLMQAVPALMGQAEERGGPYCDNLSVVAARWEDSYVELAQSTVSTQTMGLDEVTTRLDKFGRNPAYKLDLSDDEIEKAIEEIRSTIEKYSPKK</sequence>
<dbReference type="PANTHER" id="PTHR13832">
    <property type="entry name" value="PROTEIN PHOSPHATASE 2C"/>
    <property type="match status" value="1"/>
</dbReference>
<accession>A0A974SQJ8</accession>
<dbReference type="AlphaFoldDB" id="A0A974SQJ8"/>
<evidence type="ECO:0000313" key="2">
    <source>
        <dbReference type="EMBL" id="QRJ64688.1"/>
    </source>
</evidence>
<name>A0A974SQJ8_9RHOO</name>
<dbReference type="PANTHER" id="PTHR13832:SF827">
    <property type="entry name" value="PROTEIN PHOSPHATASE 1L"/>
    <property type="match status" value="1"/>
</dbReference>
<protein>
    <submittedName>
        <fullName evidence="2">Serine/threonine-protein phosphatase</fullName>
    </submittedName>
</protein>
<feature type="domain" description="PPM-type phosphatase" evidence="1">
    <location>
        <begin position="4"/>
        <end position="243"/>
    </location>
</feature>
<dbReference type="SMART" id="SM00332">
    <property type="entry name" value="PP2Cc"/>
    <property type="match status" value="1"/>
</dbReference>
<dbReference type="CDD" id="cd00143">
    <property type="entry name" value="PP2Cc"/>
    <property type="match status" value="1"/>
</dbReference>